<accession>A0A1H9S345</accession>
<sequence>MLAKIEDAIIERCKRVLDDHVKTVEDLPGKWNKNTLKAALRKVPGVFVAWGGARGDGDLVQPTTQNRYVVYVVTSHASGERERRRGNARQVGAYELLERVVPAVHALTVPDVGSLTLESIDNLYSDHFDKEGVVVYAAAFRLKVLWPAAFDVNDLNPFELYTGTHHIGGEDDPDTESRVVLPQPEED</sequence>
<dbReference type="EMBL" id="FOGS01000003">
    <property type="protein sequence ID" value="SER78753.1"/>
    <property type="molecule type" value="Genomic_DNA"/>
</dbReference>
<name>A0A1H9S345_9GAMM</name>
<reference evidence="3" key="1">
    <citation type="submission" date="2016-10" db="EMBL/GenBank/DDBJ databases">
        <authorList>
            <person name="Varghese N."/>
            <person name="Submissions S."/>
        </authorList>
    </citation>
    <scope>NUCLEOTIDE SEQUENCE [LARGE SCALE GENOMIC DNA]</scope>
    <source>
        <strain evidence="3">CGMCC 1.6495</strain>
    </source>
</reference>
<dbReference type="RefSeq" id="WP_092826011.1">
    <property type="nucleotide sequence ID" value="NZ_FOGS01000003.1"/>
</dbReference>
<dbReference type="Proteomes" id="UP000198505">
    <property type="component" value="Unassembled WGS sequence"/>
</dbReference>
<dbReference type="Pfam" id="PF08873">
    <property type="entry name" value="Phage_Mu_Gp37"/>
    <property type="match status" value="1"/>
</dbReference>
<evidence type="ECO:0000256" key="1">
    <source>
        <dbReference type="SAM" id="MobiDB-lite"/>
    </source>
</evidence>
<organism evidence="2 3">
    <name type="scientific">Vreelandella subterranea</name>
    <dbReference type="NCBI Taxonomy" id="416874"/>
    <lineage>
        <taxon>Bacteria</taxon>
        <taxon>Pseudomonadati</taxon>
        <taxon>Pseudomonadota</taxon>
        <taxon>Gammaproteobacteria</taxon>
        <taxon>Oceanospirillales</taxon>
        <taxon>Halomonadaceae</taxon>
        <taxon>Vreelandella</taxon>
    </lineage>
</organism>
<feature type="region of interest" description="Disordered" evidence="1">
    <location>
        <begin position="166"/>
        <end position="187"/>
    </location>
</feature>
<keyword evidence="3" id="KW-1185">Reference proteome</keyword>
<evidence type="ECO:0000313" key="2">
    <source>
        <dbReference type="EMBL" id="SER78753.1"/>
    </source>
</evidence>
<protein>
    <submittedName>
        <fullName evidence="2">Mu-like prophage protein gp37</fullName>
    </submittedName>
</protein>
<gene>
    <name evidence="2" type="ORF">SAMN04487958_1036</name>
</gene>
<dbReference type="AlphaFoldDB" id="A0A1H9S345"/>
<dbReference type="InterPro" id="IPR014972">
    <property type="entry name" value="Phage_Mu_Gp37"/>
</dbReference>
<dbReference type="STRING" id="416874.SAMN04487958_1036"/>
<proteinExistence type="predicted"/>
<evidence type="ECO:0000313" key="3">
    <source>
        <dbReference type="Proteomes" id="UP000198505"/>
    </source>
</evidence>